<gene>
    <name evidence="1" type="ORF">LCGC14_1933120</name>
</gene>
<dbReference type="EMBL" id="LAZR01020795">
    <property type="protein sequence ID" value="KKL87596.1"/>
    <property type="molecule type" value="Genomic_DNA"/>
</dbReference>
<organism evidence="1">
    <name type="scientific">marine sediment metagenome</name>
    <dbReference type="NCBI Taxonomy" id="412755"/>
    <lineage>
        <taxon>unclassified sequences</taxon>
        <taxon>metagenomes</taxon>
        <taxon>ecological metagenomes</taxon>
    </lineage>
</organism>
<comment type="caution">
    <text evidence="1">The sequence shown here is derived from an EMBL/GenBank/DDBJ whole genome shotgun (WGS) entry which is preliminary data.</text>
</comment>
<name>A0A0F9GAT8_9ZZZZ</name>
<reference evidence="1" key="1">
    <citation type="journal article" date="2015" name="Nature">
        <title>Complex archaea that bridge the gap between prokaryotes and eukaryotes.</title>
        <authorList>
            <person name="Spang A."/>
            <person name="Saw J.H."/>
            <person name="Jorgensen S.L."/>
            <person name="Zaremba-Niedzwiedzka K."/>
            <person name="Martijn J."/>
            <person name="Lind A.E."/>
            <person name="van Eijk R."/>
            <person name="Schleper C."/>
            <person name="Guy L."/>
            <person name="Ettema T.J."/>
        </authorList>
    </citation>
    <scope>NUCLEOTIDE SEQUENCE</scope>
</reference>
<dbReference type="AlphaFoldDB" id="A0A0F9GAT8"/>
<protein>
    <submittedName>
        <fullName evidence="1">Uncharacterized protein</fullName>
    </submittedName>
</protein>
<proteinExistence type="predicted"/>
<sequence>MGTYWHSLQRQKDADRRKRLICKHKNVILLEIWENIDSDNWLNEVIRQLEDQTDIRFTKEQFSKFRNFLGNLKKTQSE</sequence>
<dbReference type="Gene3D" id="3.40.960.10">
    <property type="entry name" value="VSR Endonuclease"/>
    <property type="match status" value="1"/>
</dbReference>
<accession>A0A0F9GAT8</accession>
<evidence type="ECO:0000313" key="1">
    <source>
        <dbReference type="EMBL" id="KKL87596.1"/>
    </source>
</evidence>